<protein>
    <submittedName>
        <fullName evidence="2">Uncharacterized protein</fullName>
    </submittedName>
</protein>
<proteinExistence type="predicted"/>
<name>A0ABX1V8E2_9PLAN</name>
<dbReference type="EMBL" id="WTPX01000008">
    <property type="protein sequence ID" value="NNJ24417.1"/>
    <property type="molecule type" value="Genomic_DNA"/>
</dbReference>
<evidence type="ECO:0000256" key="1">
    <source>
        <dbReference type="SAM" id="MobiDB-lite"/>
    </source>
</evidence>
<dbReference type="Proteomes" id="UP000609651">
    <property type="component" value="Unassembled WGS sequence"/>
</dbReference>
<reference evidence="2 3" key="1">
    <citation type="journal article" date="2020" name="Syst. Appl. Microbiol.">
        <title>Alienimonas chondri sp. nov., a novel planctomycete isolated from the biofilm of the red alga Chondrus crispus.</title>
        <authorList>
            <person name="Vitorino I."/>
            <person name="Albuquerque L."/>
            <person name="Wiegand S."/>
            <person name="Kallscheuer N."/>
            <person name="da Costa M.S."/>
            <person name="Lobo-da-Cunha A."/>
            <person name="Jogler C."/>
            <person name="Lage O.M."/>
        </authorList>
    </citation>
    <scope>NUCLEOTIDE SEQUENCE [LARGE SCALE GENOMIC DNA]</scope>
    <source>
        <strain evidence="2 3">LzC2</strain>
    </source>
</reference>
<accession>A0ABX1V8E2</accession>
<feature type="region of interest" description="Disordered" evidence="1">
    <location>
        <begin position="20"/>
        <end position="39"/>
    </location>
</feature>
<dbReference type="InterPro" id="IPR041289">
    <property type="entry name" value="Bact_RF_family3"/>
</dbReference>
<organism evidence="2 3">
    <name type="scientific">Alienimonas chondri</name>
    <dbReference type="NCBI Taxonomy" id="2681879"/>
    <lineage>
        <taxon>Bacteria</taxon>
        <taxon>Pseudomonadati</taxon>
        <taxon>Planctomycetota</taxon>
        <taxon>Planctomycetia</taxon>
        <taxon>Planctomycetales</taxon>
        <taxon>Planctomycetaceae</taxon>
        <taxon>Alienimonas</taxon>
    </lineage>
</organism>
<dbReference type="Pfam" id="PF18845">
    <property type="entry name" value="baeRF_family3"/>
    <property type="match status" value="1"/>
</dbReference>
<sequence>MNVAPIDPVTRETVRELVAPASSDHPGPRLTLTMPTHRSGADGLREDAIRFKNLVGEAERLLKESGFTGVRLQHALAPLHALRTDDLFWQRQAEGLALFLTPPAEDDGKSEGALKTFRLPCGVPERVALGDRFEALPLIPLVHGEGRFFVLTVSQNHVRLLEGTRSAVMERHPDALPENLRDALNIDEYQGYLGLRSNKSSGVGGDVGGQANYHGHGAGNQSTVKQQELTEYFRRIGAGLEEFFRDPTPREHSSDPVPPGTFNPPVIFAGVDYLFPMLKEAWSYPNLLPDAIHGNVDALSANELHAKAWPLAEAFFQAPADREREAYAEKDPGLRSDDLPTILEAAKIGRVETLFVAEGERAADPEPPRSLDPAAVNLLSVAAGDVVGSGGRVFVLPRDRMPGESMIAASFRYPLQPAEIKISAAADGS</sequence>
<evidence type="ECO:0000313" key="2">
    <source>
        <dbReference type="EMBL" id="NNJ24417.1"/>
    </source>
</evidence>
<evidence type="ECO:0000313" key="3">
    <source>
        <dbReference type="Proteomes" id="UP000609651"/>
    </source>
</evidence>
<dbReference type="RefSeq" id="WP_171183342.1">
    <property type="nucleotide sequence ID" value="NZ_WTPX01000008.1"/>
</dbReference>
<gene>
    <name evidence="2" type="ORF">LzC2_04740</name>
</gene>
<keyword evidence="3" id="KW-1185">Reference proteome</keyword>
<comment type="caution">
    <text evidence="2">The sequence shown here is derived from an EMBL/GenBank/DDBJ whole genome shotgun (WGS) entry which is preliminary data.</text>
</comment>